<dbReference type="EMBL" id="MU006291">
    <property type="protein sequence ID" value="KAF2855266.1"/>
    <property type="molecule type" value="Genomic_DNA"/>
</dbReference>
<gene>
    <name evidence="2" type="ORF">T440DRAFT_539454</name>
</gene>
<dbReference type="AlphaFoldDB" id="A0A6A7BIE3"/>
<organism evidence="2 3">
    <name type="scientific">Plenodomus tracheiphilus IPT5</name>
    <dbReference type="NCBI Taxonomy" id="1408161"/>
    <lineage>
        <taxon>Eukaryota</taxon>
        <taxon>Fungi</taxon>
        <taxon>Dikarya</taxon>
        <taxon>Ascomycota</taxon>
        <taxon>Pezizomycotina</taxon>
        <taxon>Dothideomycetes</taxon>
        <taxon>Pleosporomycetidae</taxon>
        <taxon>Pleosporales</taxon>
        <taxon>Pleosporineae</taxon>
        <taxon>Leptosphaeriaceae</taxon>
        <taxon>Plenodomus</taxon>
    </lineage>
</organism>
<dbReference type="Proteomes" id="UP000799423">
    <property type="component" value="Unassembled WGS sequence"/>
</dbReference>
<feature type="region of interest" description="Disordered" evidence="1">
    <location>
        <begin position="250"/>
        <end position="328"/>
    </location>
</feature>
<evidence type="ECO:0000313" key="2">
    <source>
        <dbReference type="EMBL" id="KAF2855266.1"/>
    </source>
</evidence>
<protein>
    <submittedName>
        <fullName evidence="2">Uncharacterized protein</fullName>
    </submittedName>
</protein>
<proteinExistence type="predicted"/>
<evidence type="ECO:0000256" key="1">
    <source>
        <dbReference type="SAM" id="MobiDB-lite"/>
    </source>
</evidence>
<dbReference type="OrthoDB" id="3783833at2759"/>
<evidence type="ECO:0000313" key="3">
    <source>
        <dbReference type="Proteomes" id="UP000799423"/>
    </source>
</evidence>
<reference evidence="2" key="1">
    <citation type="submission" date="2020-01" db="EMBL/GenBank/DDBJ databases">
        <authorList>
            <consortium name="DOE Joint Genome Institute"/>
            <person name="Haridas S."/>
            <person name="Albert R."/>
            <person name="Binder M."/>
            <person name="Bloem J."/>
            <person name="Labutti K."/>
            <person name="Salamov A."/>
            <person name="Andreopoulos B."/>
            <person name="Baker S.E."/>
            <person name="Barry K."/>
            <person name="Bills G."/>
            <person name="Bluhm B.H."/>
            <person name="Cannon C."/>
            <person name="Castanera R."/>
            <person name="Culley D.E."/>
            <person name="Daum C."/>
            <person name="Ezra D."/>
            <person name="Gonzalez J.B."/>
            <person name="Henrissat B."/>
            <person name="Kuo A."/>
            <person name="Liang C."/>
            <person name="Lipzen A."/>
            <person name="Lutzoni F."/>
            <person name="Magnuson J."/>
            <person name="Mondo S."/>
            <person name="Nolan M."/>
            <person name="Ohm R."/>
            <person name="Pangilinan J."/>
            <person name="Park H.-J."/>
            <person name="Ramirez L."/>
            <person name="Alfaro M."/>
            <person name="Sun H."/>
            <person name="Tritt A."/>
            <person name="Yoshinaga Y."/>
            <person name="Zwiers L.-H."/>
            <person name="Turgeon B.G."/>
            <person name="Goodwin S.B."/>
            <person name="Spatafora J.W."/>
            <person name="Crous P.W."/>
            <person name="Grigoriev I.V."/>
        </authorList>
    </citation>
    <scope>NUCLEOTIDE SEQUENCE</scope>
    <source>
        <strain evidence="2">IPT5</strain>
    </source>
</reference>
<feature type="compositionally biased region" description="Basic and acidic residues" evidence="1">
    <location>
        <begin position="268"/>
        <end position="278"/>
    </location>
</feature>
<sequence length="328" mass="37525">MSNLLEFPPSKIPYNARSPPYVIFAIWNENIAQQLPPQIPLNTVLHFIPKLKDWLLPAPTTRNLPQTLAWQSLRTPYIGINILSDNITAIGLKWMARQKQDRSSPSDPTTLFLTPPSLIIAVSIYRTWTALELPPAGVANLLLYMQSQLTIGSPISSYEMNLIWSFLPHDCIIVRKTGLNPLHPHRNSEYASSDTTALLHRYHVNDERRALSTSNLHYFLDMYTAQNQAAKHNAGKKRFTIAEMMEIGRGQRQTTKDTVCKKARRVKEKTETLRERSGTRSISPGEEEERYEKDGIAMQTRLRRVRSDDSMRSVETAVWSPREDEMAL</sequence>
<name>A0A6A7BIE3_9PLEO</name>
<keyword evidence="3" id="KW-1185">Reference proteome</keyword>
<accession>A0A6A7BIE3</accession>